<keyword evidence="2" id="KW-0812">Transmembrane</keyword>
<feature type="compositionally biased region" description="Basic residues" evidence="1">
    <location>
        <begin position="24"/>
        <end position="34"/>
    </location>
</feature>
<evidence type="ECO:0000313" key="4">
    <source>
        <dbReference type="EMBL" id="NHA66669.1"/>
    </source>
</evidence>
<feature type="transmembrane region" description="Helical" evidence="2">
    <location>
        <begin position="270"/>
        <end position="291"/>
    </location>
</feature>
<feature type="transmembrane region" description="Helical" evidence="2">
    <location>
        <begin position="340"/>
        <end position="357"/>
    </location>
</feature>
<feature type="transmembrane region" description="Helical" evidence="2">
    <location>
        <begin position="158"/>
        <end position="175"/>
    </location>
</feature>
<dbReference type="Pfam" id="PF04235">
    <property type="entry name" value="DUF418"/>
    <property type="match status" value="1"/>
</dbReference>
<dbReference type="AlphaFoldDB" id="A0A8T6QXT6"/>
<feature type="transmembrane region" description="Helical" evidence="2">
    <location>
        <begin position="303"/>
        <end position="328"/>
    </location>
</feature>
<protein>
    <submittedName>
        <fullName evidence="4">DUF418 domain-containing protein</fullName>
    </submittedName>
</protein>
<evidence type="ECO:0000256" key="2">
    <source>
        <dbReference type="SAM" id="Phobius"/>
    </source>
</evidence>
<dbReference type="EMBL" id="SAYU02000002">
    <property type="protein sequence ID" value="NHA66669.1"/>
    <property type="molecule type" value="Genomic_DNA"/>
</dbReference>
<evidence type="ECO:0000256" key="1">
    <source>
        <dbReference type="SAM" id="MobiDB-lite"/>
    </source>
</evidence>
<evidence type="ECO:0000313" key="5">
    <source>
        <dbReference type="Proteomes" id="UP000287866"/>
    </source>
</evidence>
<feature type="region of interest" description="Disordered" evidence="1">
    <location>
        <begin position="1"/>
        <end position="43"/>
    </location>
</feature>
<organism evidence="4 5">
    <name type="scientific">Phycicoccus flavus</name>
    <dbReference type="NCBI Taxonomy" id="2502783"/>
    <lineage>
        <taxon>Bacteria</taxon>
        <taxon>Bacillati</taxon>
        <taxon>Actinomycetota</taxon>
        <taxon>Actinomycetes</taxon>
        <taxon>Micrococcales</taxon>
        <taxon>Intrasporangiaceae</taxon>
        <taxon>Phycicoccus</taxon>
    </lineage>
</organism>
<feature type="domain" description="DUF418" evidence="3">
    <location>
        <begin position="236"/>
        <end position="373"/>
    </location>
</feature>
<keyword evidence="2" id="KW-0472">Membrane</keyword>
<feature type="transmembrane region" description="Helical" evidence="2">
    <location>
        <begin position="111"/>
        <end position="129"/>
    </location>
</feature>
<gene>
    <name evidence="4" type="ORF">EPD83_001210</name>
</gene>
<evidence type="ECO:0000259" key="3">
    <source>
        <dbReference type="Pfam" id="PF04235"/>
    </source>
</evidence>
<feature type="transmembrane region" description="Helical" evidence="2">
    <location>
        <begin position="135"/>
        <end position="153"/>
    </location>
</feature>
<keyword evidence="2" id="KW-1133">Transmembrane helix</keyword>
<reference evidence="4" key="1">
    <citation type="submission" date="2020-03" db="EMBL/GenBank/DDBJ databases">
        <title>Phycicoccus flavus sp. nov., a novel endophytic actinobacterium isolated from branch of Kandelia candel.</title>
        <authorList>
            <person name="Tuo L."/>
        </authorList>
    </citation>
    <scope>NUCLEOTIDE SEQUENCE</scope>
    <source>
        <strain evidence="4">CMS6Z-2</strain>
    </source>
</reference>
<name>A0A8T6QXT6_9MICO</name>
<feature type="region of interest" description="Disordered" evidence="1">
    <location>
        <begin position="378"/>
        <end position="398"/>
    </location>
</feature>
<dbReference type="RefSeq" id="WP_165566125.1">
    <property type="nucleotide sequence ID" value="NZ_SAYU02000002.1"/>
</dbReference>
<feature type="transmembrane region" description="Helical" evidence="2">
    <location>
        <begin position="205"/>
        <end position="224"/>
    </location>
</feature>
<dbReference type="InterPro" id="IPR007349">
    <property type="entry name" value="DUF418"/>
</dbReference>
<comment type="caution">
    <text evidence="4">The sequence shown here is derived from an EMBL/GenBank/DDBJ whole genome shotgun (WGS) entry which is preliminary data.</text>
</comment>
<dbReference type="Proteomes" id="UP000287866">
    <property type="component" value="Unassembled WGS sequence"/>
</dbReference>
<accession>A0A8T6QXT6</accession>
<feature type="transmembrane region" description="Helical" evidence="2">
    <location>
        <begin position="80"/>
        <end position="99"/>
    </location>
</feature>
<sequence length="398" mass="40179">MASEVGHSATGTPGADPASPGNGGRHRSTPHHGRAPGAARPGATGDRLAGLDAARGLAVLSMLVAHLSPVGGVLDLSEYLTAPLFAVTIGAAMGLALARPHVDRLRFVLDNALRGVLLVLLGVVLQALYWQIDVVLPYLGVLVVVLAPFALLLRPVPVLAVGLVVAGAVLGPVVTERAREAVAAGTAATGLTRDLVLWTATGPSYRLVSFLPMALAGVLLAALLPRLTRPGLPAALAAVLVTTSGVVHVLGLRTADGAAPYSGSTAEVVAATFLAAGAVAASFALVALARAAVPVVSPVLGRLLLPVLAVGRLALTAYTLQVLVLAVIAGVRDGARDDTWPVLLTTTAVVVGACWALDRFAGTGPLEVLVRAARVPERGRHGGPRRSQPAASGDVGPT</sequence>
<keyword evidence="5" id="KW-1185">Reference proteome</keyword>
<proteinExistence type="predicted"/>
<feature type="transmembrane region" description="Helical" evidence="2">
    <location>
        <begin position="231"/>
        <end position="250"/>
    </location>
</feature>